<reference evidence="2" key="2">
    <citation type="journal article" date="2021" name="PeerJ">
        <title>Extensive microbial diversity within the chicken gut microbiome revealed by metagenomics and culture.</title>
        <authorList>
            <person name="Gilroy R."/>
            <person name="Ravi A."/>
            <person name="Getino M."/>
            <person name="Pursley I."/>
            <person name="Horton D.L."/>
            <person name="Alikhan N.F."/>
            <person name="Baker D."/>
            <person name="Gharbi K."/>
            <person name="Hall N."/>
            <person name="Watson M."/>
            <person name="Adriaenssens E.M."/>
            <person name="Foster-Nyarko E."/>
            <person name="Jarju S."/>
            <person name="Secka A."/>
            <person name="Antonio M."/>
            <person name="Oren A."/>
            <person name="Chaudhuri R.R."/>
            <person name="La Ragione R."/>
            <person name="Hildebrand F."/>
            <person name="Pallen M.J."/>
        </authorList>
    </citation>
    <scope>NUCLEOTIDE SEQUENCE</scope>
    <source>
        <strain evidence="2">CHK152-2871</strain>
    </source>
</reference>
<organism evidence="2 3">
    <name type="scientific">Candidatus Galligastranaerophilus intestinavium</name>
    <dbReference type="NCBI Taxonomy" id="2840836"/>
    <lineage>
        <taxon>Bacteria</taxon>
        <taxon>Candidatus Galligastranaerophilus</taxon>
    </lineage>
</organism>
<protein>
    <submittedName>
        <fullName evidence="2">AAA family ATPase</fullName>
    </submittedName>
</protein>
<dbReference type="EMBL" id="DVJQ01000038">
    <property type="protein sequence ID" value="HIS74220.1"/>
    <property type="molecule type" value="Genomic_DNA"/>
</dbReference>
<feature type="domain" description="ORC1/DEAH AAA+ ATPase" evidence="1">
    <location>
        <begin position="30"/>
        <end position="142"/>
    </location>
</feature>
<dbReference type="PANTHER" id="PTHR35894:SF5">
    <property type="entry name" value="MU-LIKE PROPHAGE FLUMU DNA TRANSPOSITION PROTEIN B"/>
    <property type="match status" value="1"/>
</dbReference>
<dbReference type="PANTHER" id="PTHR35894">
    <property type="entry name" value="GENERAL SECRETION PATHWAY PROTEIN A-RELATED"/>
    <property type="match status" value="1"/>
</dbReference>
<dbReference type="GO" id="GO:0016887">
    <property type="term" value="F:ATP hydrolysis activity"/>
    <property type="evidence" value="ECO:0007669"/>
    <property type="project" value="InterPro"/>
</dbReference>
<dbReference type="InterPro" id="IPR049945">
    <property type="entry name" value="AAA_22"/>
</dbReference>
<comment type="caution">
    <text evidence="2">The sequence shown here is derived from an EMBL/GenBank/DDBJ whole genome shotgun (WGS) entry which is preliminary data.</text>
</comment>
<evidence type="ECO:0000259" key="1">
    <source>
        <dbReference type="Pfam" id="PF13401"/>
    </source>
</evidence>
<accession>A0A9D1FJ94</accession>
<dbReference type="Pfam" id="PF13401">
    <property type="entry name" value="AAA_22"/>
    <property type="match status" value="1"/>
</dbReference>
<dbReference type="Gene3D" id="3.40.50.300">
    <property type="entry name" value="P-loop containing nucleotide triphosphate hydrolases"/>
    <property type="match status" value="1"/>
</dbReference>
<reference evidence="2" key="1">
    <citation type="submission" date="2020-10" db="EMBL/GenBank/DDBJ databases">
        <authorList>
            <person name="Gilroy R."/>
        </authorList>
    </citation>
    <scope>NUCLEOTIDE SEQUENCE</scope>
    <source>
        <strain evidence="2">CHK152-2871</strain>
    </source>
</reference>
<proteinExistence type="predicted"/>
<sequence length="242" mass="28157">MKKTFIRTKNVKQFVSLMDELQKVPPNIPKMALVYGEHGLGKSQTIQWWADKNDSVYVRATQGMTSRWLLSEIAEELGEEAYWHLHDNFEIIENILREHSKVIIVDEVDYLIDKSIIEALRDLHDKTGCPVVLVGMGAADKKLARYPHLMDRIYKKLKFEKFNSDDIKEILTELTDLKFKDDAIEYLATRTNQFRQLVKLINKIEELMKTNQIEELDEYTMKGLLNARPDINANIKAMQTIG</sequence>
<dbReference type="AlphaFoldDB" id="A0A9D1FJ94"/>
<dbReference type="InterPro" id="IPR027417">
    <property type="entry name" value="P-loop_NTPase"/>
</dbReference>
<name>A0A9D1FJ94_9BACT</name>
<dbReference type="Proteomes" id="UP000886865">
    <property type="component" value="Unassembled WGS sequence"/>
</dbReference>
<evidence type="ECO:0000313" key="2">
    <source>
        <dbReference type="EMBL" id="HIS74220.1"/>
    </source>
</evidence>
<dbReference type="InterPro" id="IPR052026">
    <property type="entry name" value="ExeA_AAA_ATPase_DNA-bind"/>
</dbReference>
<evidence type="ECO:0000313" key="3">
    <source>
        <dbReference type="Proteomes" id="UP000886865"/>
    </source>
</evidence>
<gene>
    <name evidence="2" type="ORF">IAA86_04275</name>
</gene>
<dbReference type="SUPFAM" id="SSF52540">
    <property type="entry name" value="P-loop containing nucleoside triphosphate hydrolases"/>
    <property type="match status" value="1"/>
</dbReference>